<keyword evidence="1" id="KW-0472">Membrane</keyword>
<comment type="caution">
    <text evidence="2">The sequence shown here is derived from an EMBL/GenBank/DDBJ whole genome shotgun (WGS) entry which is preliminary data.</text>
</comment>
<feature type="transmembrane region" description="Helical" evidence="1">
    <location>
        <begin position="51"/>
        <end position="78"/>
    </location>
</feature>
<keyword evidence="3" id="KW-1185">Reference proteome</keyword>
<dbReference type="Proteomes" id="UP000521379">
    <property type="component" value="Unassembled WGS sequence"/>
</dbReference>
<reference evidence="2 3" key="1">
    <citation type="submission" date="2020-02" db="EMBL/GenBank/DDBJ databases">
        <authorList>
            <person name="Sun Q."/>
        </authorList>
    </citation>
    <scope>NUCLEOTIDE SEQUENCE [LARGE SCALE GENOMIC DNA]</scope>
    <source>
        <strain evidence="2 3">YIM 13062</strain>
    </source>
</reference>
<name>A0A846TSB0_9MICC</name>
<dbReference type="RefSeq" id="WP_157980506.1">
    <property type="nucleotide sequence ID" value="NZ_JAAVUN010000001.1"/>
</dbReference>
<evidence type="ECO:0000313" key="3">
    <source>
        <dbReference type="Proteomes" id="UP000521379"/>
    </source>
</evidence>
<organism evidence="2 3">
    <name type="scientific">Kocuria subflava</name>
    <dbReference type="NCBI Taxonomy" id="1736139"/>
    <lineage>
        <taxon>Bacteria</taxon>
        <taxon>Bacillati</taxon>
        <taxon>Actinomycetota</taxon>
        <taxon>Actinomycetes</taxon>
        <taxon>Micrococcales</taxon>
        <taxon>Micrococcaceae</taxon>
        <taxon>Kocuria</taxon>
    </lineage>
</organism>
<protein>
    <submittedName>
        <fullName evidence="2">Uncharacterized protein</fullName>
    </submittedName>
</protein>
<proteinExistence type="predicted"/>
<dbReference type="AlphaFoldDB" id="A0A846TSB0"/>
<sequence>MNSRIDLDEPWEPPSFGDIFIGRIVLDIFTYGLPLIALGLLLPFLLPLERLGFLVCAGLVVALVLVQTLVGSLVFAHFTRVQRHPSPGGVGLLLADLVIAAASGVLVGGLLATPGAWNGPWAFSLGALALFVAVGHALLWDKQWKQGMAHAQIRRKVSETQAMTDEFLRENRK</sequence>
<feature type="transmembrane region" description="Helical" evidence="1">
    <location>
        <begin position="20"/>
        <end position="45"/>
    </location>
</feature>
<evidence type="ECO:0000313" key="2">
    <source>
        <dbReference type="EMBL" id="NKE08642.1"/>
    </source>
</evidence>
<keyword evidence="1" id="KW-1133">Transmembrane helix</keyword>
<feature type="transmembrane region" description="Helical" evidence="1">
    <location>
        <begin position="90"/>
        <end position="113"/>
    </location>
</feature>
<dbReference type="EMBL" id="JAAVUN010000001">
    <property type="protein sequence ID" value="NKE08642.1"/>
    <property type="molecule type" value="Genomic_DNA"/>
</dbReference>
<keyword evidence="1" id="KW-0812">Transmembrane</keyword>
<evidence type="ECO:0000256" key="1">
    <source>
        <dbReference type="SAM" id="Phobius"/>
    </source>
</evidence>
<accession>A0A846TSB0</accession>
<gene>
    <name evidence="2" type="ORF">GTW58_01500</name>
</gene>
<feature type="transmembrane region" description="Helical" evidence="1">
    <location>
        <begin position="119"/>
        <end position="140"/>
    </location>
</feature>